<organism evidence="6 7">
    <name type="scientific">Asticcacaulis aquaticus</name>
    <dbReference type="NCBI Taxonomy" id="2984212"/>
    <lineage>
        <taxon>Bacteria</taxon>
        <taxon>Pseudomonadati</taxon>
        <taxon>Pseudomonadota</taxon>
        <taxon>Alphaproteobacteria</taxon>
        <taxon>Caulobacterales</taxon>
        <taxon>Caulobacteraceae</taxon>
        <taxon>Asticcacaulis</taxon>
    </lineage>
</organism>
<sequence>MTVSKRDFLTGMAGGTLAAGAASAATPKVTASPADARKLIDYFAGNAKLLLRQPGGYLKYPSISPSLPKSQYSTEQWDWDTMWTVRGLFHVARLTNDAALRKGIAEHARGALANFFDHQSKEGRIPMLITVKNPDPLHCLEGERPNPRNQAKPVLAQLALMAADETGDISWFEPWFNHLLRFYESWTQDNLKASGLLVWGNDVAIGNDNDPTTFGRPEFSSANLLLNCLYYNDLKAAAEIAKRLGKADWQKTFTDRLEPLARAIHKHNWDARDRFFYTADVQCRDRRAELIPNIPRGMDMDWQTIPLRIQTFTGFLPLWCGLATKDQAEALRQHSLDPRTFHSKAGVRSLSAAESMYDLRASTNPSNWLGPVWIVVNYFVWRGLKNYGFTTEAADLSAKTVKLLADDLTASGSLNEYYHPDTAKALSHKGFMNWNLLVLEMIEL</sequence>
<feature type="domain" description="Mannosylglycerate hydrolase MGH1-like glycoside hydrolase" evidence="5">
    <location>
        <begin position="107"/>
        <end position="431"/>
    </location>
</feature>
<gene>
    <name evidence="6" type="ORF">PQU92_12910</name>
</gene>
<keyword evidence="3 6" id="KW-0326">Glycosidase</keyword>
<dbReference type="Pfam" id="PF22422">
    <property type="entry name" value="MGH1-like_GH"/>
    <property type="match status" value="1"/>
</dbReference>
<comment type="similarity">
    <text evidence="1">Belongs to the glycosyl hydrolase 63 family.</text>
</comment>
<evidence type="ECO:0000313" key="7">
    <source>
        <dbReference type="Proteomes" id="UP001214854"/>
    </source>
</evidence>
<keyword evidence="2" id="KW-0378">Hydrolase</keyword>
<comment type="caution">
    <text evidence="6">The sequence shown here is derived from an EMBL/GenBank/DDBJ whole genome shotgun (WGS) entry which is preliminary data.</text>
</comment>
<name>A0ABT5HVW2_9CAUL</name>
<feature type="signal peptide" evidence="4">
    <location>
        <begin position="1"/>
        <end position="24"/>
    </location>
</feature>
<dbReference type="InterPro" id="IPR006311">
    <property type="entry name" value="TAT_signal"/>
</dbReference>
<evidence type="ECO:0000256" key="3">
    <source>
        <dbReference type="ARBA" id="ARBA00023295"/>
    </source>
</evidence>
<dbReference type="PANTHER" id="PTHR10412:SF11">
    <property type="entry name" value="MANNOSYL-OLIGOSACCHARIDE GLUCOSIDASE"/>
    <property type="match status" value="1"/>
</dbReference>
<proteinExistence type="inferred from homology"/>
<dbReference type="Proteomes" id="UP001214854">
    <property type="component" value="Unassembled WGS sequence"/>
</dbReference>
<evidence type="ECO:0000313" key="6">
    <source>
        <dbReference type="EMBL" id="MDC7684184.1"/>
    </source>
</evidence>
<evidence type="ECO:0000259" key="5">
    <source>
        <dbReference type="Pfam" id="PF22422"/>
    </source>
</evidence>
<accession>A0ABT5HVW2</accession>
<dbReference type="InterPro" id="IPR012341">
    <property type="entry name" value="6hp_glycosidase-like_sf"/>
</dbReference>
<evidence type="ECO:0000256" key="2">
    <source>
        <dbReference type="ARBA" id="ARBA00022801"/>
    </source>
</evidence>
<dbReference type="InterPro" id="IPR008928">
    <property type="entry name" value="6-hairpin_glycosidase_sf"/>
</dbReference>
<dbReference type="Gene3D" id="1.50.10.10">
    <property type="match status" value="1"/>
</dbReference>
<evidence type="ECO:0000256" key="4">
    <source>
        <dbReference type="SAM" id="SignalP"/>
    </source>
</evidence>
<dbReference type="PANTHER" id="PTHR10412">
    <property type="entry name" value="MANNOSYL-OLIGOSACCHARIDE GLUCOSIDASE"/>
    <property type="match status" value="1"/>
</dbReference>
<dbReference type="GO" id="GO:0016798">
    <property type="term" value="F:hydrolase activity, acting on glycosyl bonds"/>
    <property type="evidence" value="ECO:0007669"/>
    <property type="project" value="UniProtKB-KW"/>
</dbReference>
<feature type="chain" id="PRO_5046547845" evidence="4">
    <location>
        <begin position="25"/>
        <end position="444"/>
    </location>
</feature>
<dbReference type="SUPFAM" id="SSF48208">
    <property type="entry name" value="Six-hairpin glycosidases"/>
    <property type="match status" value="1"/>
</dbReference>
<dbReference type="RefSeq" id="WP_272748638.1">
    <property type="nucleotide sequence ID" value="NZ_JAQQKX010000010.1"/>
</dbReference>
<dbReference type="PROSITE" id="PS51318">
    <property type="entry name" value="TAT"/>
    <property type="match status" value="1"/>
</dbReference>
<protein>
    <submittedName>
        <fullName evidence="6">Trehalase family glycosidase</fullName>
    </submittedName>
</protein>
<keyword evidence="7" id="KW-1185">Reference proteome</keyword>
<evidence type="ECO:0000256" key="1">
    <source>
        <dbReference type="ARBA" id="ARBA00010833"/>
    </source>
</evidence>
<dbReference type="InterPro" id="IPR004888">
    <property type="entry name" value="Glycoside_hydrolase_63"/>
</dbReference>
<dbReference type="EMBL" id="JAQQKX010000010">
    <property type="protein sequence ID" value="MDC7684184.1"/>
    <property type="molecule type" value="Genomic_DNA"/>
</dbReference>
<reference evidence="6 7" key="1">
    <citation type="submission" date="2023-01" db="EMBL/GenBank/DDBJ databases">
        <title>Novel species of the genus Asticcacaulis isolated from rivers.</title>
        <authorList>
            <person name="Lu H."/>
        </authorList>
    </citation>
    <scope>NUCLEOTIDE SEQUENCE [LARGE SCALE GENOMIC DNA]</scope>
    <source>
        <strain evidence="6 7">BYS171W</strain>
    </source>
</reference>
<keyword evidence="4" id="KW-0732">Signal</keyword>
<dbReference type="InterPro" id="IPR054491">
    <property type="entry name" value="MGH1-like_GH"/>
</dbReference>